<proteinExistence type="predicted"/>
<organism evidence="1 2">
    <name type="scientific">Symbiodinium natans</name>
    <dbReference type="NCBI Taxonomy" id="878477"/>
    <lineage>
        <taxon>Eukaryota</taxon>
        <taxon>Sar</taxon>
        <taxon>Alveolata</taxon>
        <taxon>Dinophyceae</taxon>
        <taxon>Suessiales</taxon>
        <taxon>Symbiodiniaceae</taxon>
        <taxon>Symbiodinium</taxon>
    </lineage>
</organism>
<evidence type="ECO:0000313" key="1">
    <source>
        <dbReference type="EMBL" id="CAE7386599.1"/>
    </source>
</evidence>
<dbReference type="EMBL" id="CAJNDS010002235">
    <property type="protein sequence ID" value="CAE7386599.1"/>
    <property type="molecule type" value="Genomic_DNA"/>
</dbReference>
<gene>
    <name evidence="1" type="primary">Kcnh7</name>
    <name evidence="1" type="ORF">SNAT2548_LOCUS21082</name>
</gene>
<comment type="caution">
    <text evidence="1">The sequence shown here is derived from an EMBL/GenBank/DDBJ whole genome shotgun (WGS) entry which is preliminary data.</text>
</comment>
<reference evidence="1" key="1">
    <citation type="submission" date="2021-02" db="EMBL/GenBank/DDBJ databases">
        <authorList>
            <person name="Dougan E. K."/>
            <person name="Rhodes N."/>
            <person name="Thang M."/>
            <person name="Chan C."/>
        </authorList>
    </citation>
    <scope>NUCLEOTIDE SEQUENCE</scope>
</reference>
<evidence type="ECO:0000313" key="2">
    <source>
        <dbReference type="Proteomes" id="UP000604046"/>
    </source>
</evidence>
<sequence length="109" mass="12428">MVYLVQSGDMEYVDEDKRTKYLTARPDHDVEVLSLPNLWAEWVHTGRLTATSNICHYAGIDCKQFCTTATHFGGRLCEYLKARQGVRVQLNLSRRACTNIPSLRPSLEP</sequence>
<name>A0A812QFW0_9DINO</name>
<dbReference type="AlphaFoldDB" id="A0A812QFW0"/>
<protein>
    <submittedName>
        <fullName evidence="1">Kcnh7 protein</fullName>
    </submittedName>
</protein>
<dbReference type="Proteomes" id="UP000604046">
    <property type="component" value="Unassembled WGS sequence"/>
</dbReference>
<keyword evidence="2" id="KW-1185">Reference proteome</keyword>
<dbReference type="OrthoDB" id="428428at2759"/>
<accession>A0A812QFW0</accession>